<reference evidence="1" key="2">
    <citation type="journal article" date="2015" name="Fish Shellfish Immunol.">
        <title>Early steps in the European eel (Anguilla anguilla)-Vibrio vulnificus interaction in the gills: Role of the RtxA13 toxin.</title>
        <authorList>
            <person name="Callol A."/>
            <person name="Pajuelo D."/>
            <person name="Ebbesson L."/>
            <person name="Teles M."/>
            <person name="MacKenzie S."/>
            <person name="Amaro C."/>
        </authorList>
    </citation>
    <scope>NUCLEOTIDE SEQUENCE</scope>
</reference>
<evidence type="ECO:0000313" key="1">
    <source>
        <dbReference type="EMBL" id="JAH66754.1"/>
    </source>
</evidence>
<accession>A0A0E9ULQ6</accession>
<organism evidence="1">
    <name type="scientific">Anguilla anguilla</name>
    <name type="common">European freshwater eel</name>
    <name type="synonym">Muraena anguilla</name>
    <dbReference type="NCBI Taxonomy" id="7936"/>
    <lineage>
        <taxon>Eukaryota</taxon>
        <taxon>Metazoa</taxon>
        <taxon>Chordata</taxon>
        <taxon>Craniata</taxon>
        <taxon>Vertebrata</taxon>
        <taxon>Euteleostomi</taxon>
        <taxon>Actinopterygii</taxon>
        <taxon>Neopterygii</taxon>
        <taxon>Teleostei</taxon>
        <taxon>Anguilliformes</taxon>
        <taxon>Anguillidae</taxon>
        <taxon>Anguilla</taxon>
    </lineage>
</organism>
<dbReference type="AlphaFoldDB" id="A0A0E9ULQ6"/>
<sequence length="36" mass="4032">MYNRKDAMAISHPLSHLSFGRCLPTTHHNPVAILCV</sequence>
<proteinExistence type="predicted"/>
<name>A0A0E9ULQ6_ANGAN</name>
<protein>
    <submittedName>
        <fullName evidence="1">Uncharacterized protein</fullName>
    </submittedName>
</protein>
<reference evidence="1" key="1">
    <citation type="submission" date="2014-11" db="EMBL/GenBank/DDBJ databases">
        <authorList>
            <person name="Amaro Gonzalez C."/>
        </authorList>
    </citation>
    <scope>NUCLEOTIDE SEQUENCE</scope>
</reference>
<dbReference type="EMBL" id="GBXM01041823">
    <property type="protein sequence ID" value="JAH66754.1"/>
    <property type="molecule type" value="Transcribed_RNA"/>
</dbReference>